<dbReference type="PANTHER" id="PTHR36122">
    <property type="entry name" value="NICOTINAMIDE RIBOSIDE TRANSPORTER PNUC"/>
    <property type="match status" value="1"/>
</dbReference>
<dbReference type="GO" id="GO:0034257">
    <property type="term" value="F:nicotinamide riboside transmembrane transporter activity"/>
    <property type="evidence" value="ECO:0007669"/>
    <property type="project" value="InterPro"/>
</dbReference>
<keyword evidence="9 10" id="KW-0472">Membrane</keyword>
<comment type="similarity">
    <text evidence="3">Belongs to the nicotinamide ribonucleoside (NR) uptake permease (TC 4.B.1) family.</text>
</comment>
<dbReference type="AlphaFoldDB" id="A0A7Y0AHV6"/>
<evidence type="ECO:0000256" key="8">
    <source>
        <dbReference type="ARBA" id="ARBA00022989"/>
    </source>
</evidence>
<evidence type="ECO:0000313" key="12">
    <source>
        <dbReference type="Proteomes" id="UP000559626"/>
    </source>
</evidence>
<name>A0A7Y0AHV6_9BACT</name>
<dbReference type="Pfam" id="PF04973">
    <property type="entry name" value="NMN_transporter"/>
    <property type="match status" value="1"/>
</dbReference>
<dbReference type="Proteomes" id="UP000559626">
    <property type="component" value="Unassembled WGS sequence"/>
</dbReference>
<feature type="transmembrane region" description="Helical" evidence="10">
    <location>
        <begin position="120"/>
        <end position="139"/>
    </location>
</feature>
<evidence type="ECO:0000313" key="11">
    <source>
        <dbReference type="EMBL" id="NML67370.1"/>
    </source>
</evidence>
<gene>
    <name evidence="11" type="ORF">HHL22_19380</name>
</gene>
<reference evidence="11 12" key="1">
    <citation type="submission" date="2020-04" db="EMBL/GenBank/DDBJ databases">
        <title>Hymenobacter polaris sp. nov., isolated from Arctic soil.</title>
        <authorList>
            <person name="Dahal R.H."/>
        </authorList>
    </citation>
    <scope>NUCLEOTIDE SEQUENCE [LARGE SCALE GENOMIC DNA]</scope>
    <source>
        <strain evidence="11 12">RP-2-7</strain>
    </source>
</reference>
<feature type="transmembrane region" description="Helical" evidence="10">
    <location>
        <begin position="71"/>
        <end position="89"/>
    </location>
</feature>
<comment type="function">
    <text evidence="1">Required for nicotinamide riboside transport across the inner membrane.</text>
</comment>
<feature type="transmembrane region" description="Helical" evidence="10">
    <location>
        <begin position="195"/>
        <end position="212"/>
    </location>
</feature>
<evidence type="ECO:0000256" key="4">
    <source>
        <dbReference type="ARBA" id="ARBA00017522"/>
    </source>
</evidence>
<sequence>MPFLLDAAAPLREFAAAVLGTTDPLEITAVLTGIACVALAARSVIWNFPVAIVSCGLYIVVFVRARLYSDAGLQLAFIALAAYGWWSWLQRRRPLATPGPHPEATEPQVAPITRTPARQWGLLLAAGAAYALGAGYLFARYTNAALPYYDSTTTAVSLVAQYQLSRRQLDNWLLWIGVDVVYVGLYWSRGLALTSLLYIVYLALAAYGYWQWRQEWRGQPKG</sequence>
<keyword evidence="7 10" id="KW-0812">Transmembrane</keyword>
<dbReference type="RefSeq" id="WP_169533039.1">
    <property type="nucleotide sequence ID" value="NZ_JABBGH010000003.1"/>
</dbReference>
<evidence type="ECO:0000256" key="2">
    <source>
        <dbReference type="ARBA" id="ARBA00004651"/>
    </source>
</evidence>
<keyword evidence="6" id="KW-1003">Cell membrane</keyword>
<accession>A0A7Y0AHV6</accession>
<evidence type="ECO:0000256" key="6">
    <source>
        <dbReference type="ARBA" id="ARBA00022475"/>
    </source>
</evidence>
<organism evidence="11 12">
    <name type="scientific">Hymenobacter polaris</name>
    <dbReference type="NCBI Taxonomy" id="2682546"/>
    <lineage>
        <taxon>Bacteria</taxon>
        <taxon>Pseudomonadati</taxon>
        <taxon>Bacteroidota</taxon>
        <taxon>Cytophagia</taxon>
        <taxon>Cytophagales</taxon>
        <taxon>Hymenobacteraceae</taxon>
        <taxon>Hymenobacter</taxon>
    </lineage>
</organism>
<evidence type="ECO:0000256" key="3">
    <source>
        <dbReference type="ARBA" id="ARBA00006669"/>
    </source>
</evidence>
<keyword evidence="5" id="KW-0813">Transport</keyword>
<comment type="subcellular location">
    <subcellularLocation>
        <location evidence="2">Cell membrane</location>
        <topology evidence="2">Multi-pass membrane protein</topology>
    </subcellularLocation>
</comment>
<dbReference type="NCBIfam" id="TIGR01528">
    <property type="entry name" value="NMN_trans_PnuC"/>
    <property type="match status" value="1"/>
</dbReference>
<dbReference type="PANTHER" id="PTHR36122:SF2">
    <property type="entry name" value="NICOTINAMIDE RIBOSIDE TRANSPORTER PNUC"/>
    <property type="match status" value="1"/>
</dbReference>
<proteinExistence type="inferred from homology"/>
<dbReference type="EMBL" id="JABBGH010000003">
    <property type="protein sequence ID" value="NML67370.1"/>
    <property type="molecule type" value="Genomic_DNA"/>
</dbReference>
<evidence type="ECO:0000256" key="9">
    <source>
        <dbReference type="ARBA" id="ARBA00023136"/>
    </source>
</evidence>
<feature type="transmembrane region" description="Helical" evidence="10">
    <location>
        <begin position="44"/>
        <end position="65"/>
    </location>
</feature>
<keyword evidence="12" id="KW-1185">Reference proteome</keyword>
<evidence type="ECO:0000256" key="10">
    <source>
        <dbReference type="SAM" id="Phobius"/>
    </source>
</evidence>
<evidence type="ECO:0000256" key="1">
    <source>
        <dbReference type="ARBA" id="ARBA00002672"/>
    </source>
</evidence>
<keyword evidence="8 10" id="KW-1133">Transmembrane helix</keyword>
<dbReference type="InterPro" id="IPR006419">
    <property type="entry name" value="NMN_transpt_PnuC"/>
</dbReference>
<evidence type="ECO:0000256" key="7">
    <source>
        <dbReference type="ARBA" id="ARBA00022692"/>
    </source>
</evidence>
<dbReference type="GO" id="GO:0005886">
    <property type="term" value="C:plasma membrane"/>
    <property type="evidence" value="ECO:0007669"/>
    <property type="project" value="UniProtKB-SubCell"/>
</dbReference>
<protein>
    <recommendedName>
        <fullName evidence="4">Nicotinamide riboside transporter PnuC</fullName>
    </recommendedName>
</protein>
<evidence type="ECO:0000256" key="5">
    <source>
        <dbReference type="ARBA" id="ARBA00022448"/>
    </source>
</evidence>
<comment type="caution">
    <text evidence="11">The sequence shown here is derived from an EMBL/GenBank/DDBJ whole genome shotgun (WGS) entry which is preliminary data.</text>
</comment>